<evidence type="ECO:0000256" key="4">
    <source>
        <dbReference type="ARBA" id="ARBA00009085"/>
    </source>
</evidence>
<dbReference type="InterPro" id="IPR035927">
    <property type="entry name" value="DUSP-like_sf"/>
</dbReference>
<evidence type="ECO:0000256" key="12">
    <source>
        <dbReference type="SAM" id="MobiDB-lite"/>
    </source>
</evidence>
<evidence type="ECO:0000256" key="9">
    <source>
        <dbReference type="ARBA" id="ARBA00022807"/>
    </source>
</evidence>
<dbReference type="Pfam" id="PF00443">
    <property type="entry name" value="UCH"/>
    <property type="match status" value="1"/>
</dbReference>
<keyword evidence="8 11" id="KW-0378">Hydrolase</keyword>
<evidence type="ECO:0000256" key="7">
    <source>
        <dbReference type="ARBA" id="ARBA00022786"/>
    </source>
</evidence>
<dbReference type="InterPro" id="IPR028135">
    <property type="entry name" value="Ub_USP-typ"/>
</dbReference>
<dbReference type="InterPro" id="IPR038765">
    <property type="entry name" value="Papain-like_cys_pep_sf"/>
</dbReference>
<reference evidence="16" key="1">
    <citation type="submission" date="2018-06" db="EMBL/GenBank/DDBJ databases">
        <title>Genome assembly of Danube salmon.</title>
        <authorList>
            <person name="Macqueen D.J."/>
            <person name="Gundappa M.K."/>
        </authorList>
    </citation>
    <scope>NUCLEOTIDE SEQUENCE [LARGE SCALE GENOMIC DNA]</scope>
</reference>
<evidence type="ECO:0000256" key="2">
    <source>
        <dbReference type="ARBA" id="ARBA00004123"/>
    </source>
</evidence>
<dbReference type="CDD" id="cd02674">
    <property type="entry name" value="Peptidase_C19R"/>
    <property type="match status" value="1"/>
</dbReference>
<evidence type="ECO:0000256" key="6">
    <source>
        <dbReference type="ARBA" id="ARBA00022670"/>
    </source>
</evidence>
<dbReference type="PROSITE" id="PS00973">
    <property type="entry name" value="USP_2"/>
    <property type="match status" value="1"/>
</dbReference>
<dbReference type="Pfam" id="PF14836">
    <property type="entry name" value="Ubiquitin_3"/>
    <property type="match status" value="1"/>
</dbReference>
<dbReference type="GO" id="GO:0005737">
    <property type="term" value="C:cytoplasm"/>
    <property type="evidence" value="ECO:0007669"/>
    <property type="project" value="UniProtKB-SubCell"/>
</dbReference>
<dbReference type="GeneTree" id="ENSGT00940000154932"/>
<dbReference type="GO" id="GO:0006508">
    <property type="term" value="P:proteolysis"/>
    <property type="evidence" value="ECO:0007669"/>
    <property type="project" value="UniProtKB-KW"/>
</dbReference>
<feature type="region of interest" description="Disordered" evidence="12">
    <location>
        <begin position="586"/>
        <end position="680"/>
    </location>
</feature>
<accession>A0A4W5KBF9</accession>
<dbReference type="Proteomes" id="UP000314982">
    <property type="component" value="Unassembled WGS sequence"/>
</dbReference>
<dbReference type="FunFam" id="3.30.2230.10:FF:000003">
    <property type="entry name" value="ubiquitin carboxyl-terminal hydrolase 15 isoform X1"/>
    <property type="match status" value="1"/>
</dbReference>
<dbReference type="AlphaFoldDB" id="A0A4W5KBF9"/>
<feature type="domain" description="DUSP" evidence="14">
    <location>
        <begin position="7"/>
        <end position="118"/>
    </location>
</feature>
<dbReference type="InterPro" id="IPR001394">
    <property type="entry name" value="Peptidase_C19_UCH"/>
</dbReference>
<evidence type="ECO:0000256" key="8">
    <source>
        <dbReference type="ARBA" id="ARBA00022801"/>
    </source>
</evidence>
<evidence type="ECO:0000259" key="14">
    <source>
        <dbReference type="PROSITE" id="PS51283"/>
    </source>
</evidence>
<sequence length="954" mass="109109">MAEGGAADLDTQRGEVAALLKTQLRKGDTWYLVDSHWFKQWKKYVGFDSWDKYQMGDQNVYPGPVDNSGLLTSGDVLAIKEHLIDELDYILIPTEGWNKLVSWYALMEGHEPISRKVVEQGMFVKHCKVEVYLTELKLCEDGNMDNVVTRRFSKADTIDTIEKEMCKLFSIPDEKETRLWNKYMSNTFEPLNKPDSTIQDAGLYQGQISPSSLPNNHNSSFNSRNVKNSSYSLPSYHPYNSFECSEGRQSERAGLCGLSNLGNTCFMNSALQCLSNVPPLTEYFLKDKYNDELNEDNPLGMKGEIAKAYAEITKQSWSGKYSYVTPRPFKTQVGRFAPQFSGYQQQDSHELLAFLLDGLHEDLNRIRKKPYILLKDAEGRPDKVVAEEAWENHIKRNDSIIVDIFHGLFKSTLVCPVCAKVSVTFDPFCYLTLPLPMKKERTLEVYLVRLDPLAKPTQYKLTVPKVGYISDLCTSLSTLSGVPAEKMIVTDIYNHRFHRIFATNENLSSIMERDDIYVFEVAVNRLEDTDHVVIPVHLREKYKQSGYNHTSTPLFGQPFLITVPRTLCEDKLYNMLLRFVRSVVEDDDTEETTPSSKQHTVNGNATNGVLEEGSPSEMETDEQDGDDESSQDQELPSENDNSQSEDSVGGGDNDLENGVGSGGENSGTKGHQNQTSTTMEDKKRLFTFQFNNMGKTDFRLIKEEPRQIRFNEGHLRLSDRSYLSLDWEPEVKKKHFHEGITEDFEKHESMEYKPQKKAIFKLKDCIELFTTKEKLGAEDPWYCPNCKEHQQATKKLDLWSLPPVLVVHLKRFSYSRYMRDKLDSLVDFPLSDMEMSEFLIDPNAGPCRYDLIAVSNHYGGMGGGHYTAYAKNKDDDKWYNFDDSSVSPANKDQIVSKAAYVLFYQRQDTVNGTGYFDLDREEEREEKNREGASASVQSDEEVNDNFYIFESAMH</sequence>
<dbReference type="GO" id="GO:0004843">
    <property type="term" value="F:cysteine-type deubiquitinase activity"/>
    <property type="evidence" value="ECO:0007669"/>
    <property type="project" value="UniProtKB-UniRule"/>
</dbReference>
<reference evidence="15" key="2">
    <citation type="submission" date="2025-08" db="UniProtKB">
        <authorList>
            <consortium name="Ensembl"/>
        </authorList>
    </citation>
    <scope>IDENTIFICATION</scope>
</reference>
<dbReference type="InterPro" id="IPR050185">
    <property type="entry name" value="Ub_carboxyl-term_hydrolase"/>
</dbReference>
<dbReference type="PANTHER" id="PTHR21646:SF28">
    <property type="entry name" value="UBIQUITIN CARBOXYL-TERMINAL HYDROLASE 15"/>
    <property type="match status" value="1"/>
</dbReference>
<dbReference type="InterPro" id="IPR006615">
    <property type="entry name" value="Pept_C19_DUSP"/>
</dbReference>
<name>A0A4W5KBF9_9TELE</name>
<dbReference type="Ensembl" id="ENSHHUT00000009641.1">
    <property type="protein sequence ID" value="ENSHHUP00000009349.1"/>
    <property type="gene ID" value="ENSHHUG00000005017.1"/>
</dbReference>
<dbReference type="SUPFAM" id="SSF143791">
    <property type="entry name" value="DUSP-like"/>
    <property type="match status" value="1"/>
</dbReference>
<keyword evidence="5" id="KW-0963">Cytoplasm</keyword>
<organism evidence="15 16">
    <name type="scientific">Hucho hucho</name>
    <name type="common">huchen</name>
    <dbReference type="NCBI Taxonomy" id="62062"/>
    <lineage>
        <taxon>Eukaryota</taxon>
        <taxon>Metazoa</taxon>
        <taxon>Chordata</taxon>
        <taxon>Craniata</taxon>
        <taxon>Vertebrata</taxon>
        <taxon>Euteleostomi</taxon>
        <taxon>Actinopterygii</taxon>
        <taxon>Neopterygii</taxon>
        <taxon>Teleostei</taxon>
        <taxon>Protacanthopterygii</taxon>
        <taxon>Salmoniformes</taxon>
        <taxon>Salmonidae</taxon>
        <taxon>Salmoninae</taxon>
        <taxon>Hucho</taxon>
    </lineage>
</organism>
<reference evidence="15" key="3">
    <citation type="submission" date="2025-09" db="UniProtKB">
        <authorList>
            <consortium name="Ensembl"/>
        </authorList>
    </citation>
    <scope>IDENTIFICATION</scope>
</reference>
<feature type="compositionally biased region" description="Polar residues" evidence="12">
    <location>
        <begin position="668"/>
        <end position="678"/>
    </location>
</feature>
<keyword evidence="10" id="KW-0539">Nucleus</keyword>
<dbReference type="PROSITE" id="PS00972">
    <property type="entry name" value="USP_1"/>
    <property type="match status" value="1"/>
</dbReference>
<comment type="similarity">
    <text evidence="4 11">Belongs to the peptidase C19 family.</text>
</comment>
<dbReference type="Pfam" id="PF06337">
    <property type="entry name" value="DUSP"/>
    <property type="match status" value="1"/>
</dbReference>
<dbReference type="PROSITE" id="PS50235">
    <property type="entry name" value="USP_3"/>
    <property type="match status" value="1"/>
</dbReference>
<dbReference type="InterPro" id="IPR018200">
    <property type="entry name" value="USP_CS"/>
</dbReference>
<evidence type="ECO:0000259" key="13">
    <source>
        <dbReference type="PROSITE" id="PS50235"/>
    </source>
</evidence>
<evidence type="ECO:0000256" key="5">
    <source>
        <dbReference type="ARBA" id="ARBA00022490"/>
    </source>
</evidence>
<dbReference type="EC" id="3.4.19.12" evidence="11"/>
<comment type="catalytic activity">
    <reaction evidence="1 11">
        <text>Thiol-dependent hydrolysis of ester, thioester, amide, peptide and isopeptide bonds formed by the C-terminal Gly of ubiquitin (a 76-residue protein attached to proteins as an intracellular targeting signal).</text>
        <dbReference type="EC" id="3.4.19.12"/>
    </reaction>
</comment>
<dbReference type="Gene3D" id="3.10.20.90">
    <property type="entry name" value="Phosphatidylinositol 3-kinase Catalytic Subunit, Chain A, domain 1"/>
    <property type="match status" value="1"/>
</dbReference>
<keyword evidence="9 11" id="KW-0788">Thiol protease</keyword>
<evidence type="ECO:0000256" key="10">
    <source>
        <dbReference type="ARBA" id="ARBA00023242"/>
    </source>
</evidence>
<dbReference type="GO" id="GO:0016579">
    <property type="term" value="P:protein deubiquitination"/>
    <property type="evidence" value="ECO:0007669"/>
    <property type="project" value="InterPro"/>
</dbReference>
<comment type="subcellular location">
    <subcellularLocation>
        <location evidence="3">Cytoplasm</location>
    </subcellularLocation>
    <subcellularLocation>
        <location evidence="2">Nucleus</location>
    </subcellularLocation>
</comment>
<dbReference type="PROSITE" id="PS51283">
    <property type="entry name" value="DUSP"/>
    <property type="match status" value="1"/>
</dbReference>
<dbReference type="GO" id="GO:0005634">
    <property type="term" value="C:nucleus"/>
    <property type="evidence" value="ECO:0007669"/>
    <property type="project" value="UniProtKB-SubCell"/>
</dbReference>
<evidence type="ECO:0000313" key="16">
    <source>
        <dbReference type="Proteomes" id="UP000314982"/>
    </source>
</evidence>
<dbReference type="InterPro" id="IPR028889">
    <property type="entry name" value="USP"/>
</dbReference>
<dbReference type="Gene3D" id="3.30.2230.10">
    <property type="entry name" value="DUSP-like"/>
    <property type="match status" value="1"/>
</dbReference>
<dbReference type="InterPro" id="IPR029346">
    <property type="entry name" value="USP_C"/>
</dbReference>
<keyword evidence="16" id="KW-1185">Reference proteome</keyword>
<dbReference type="SMART" id="SM00695">
    <property type="entry name" value="DUSP"/>
    <property type="match status" value="1"/>
</dbReference>
<keyword evidence="7 11" id="KW-0833">Ubl conjugation pathway</keyword>
<proteinExistence type="inferred from homology"/>
<feature type="domain" description="USP" evidence="13">
    <location>
        <begin position="256"/>
        <end position="907"/>
    </location>
</feature>
<dbReference type="Pfam" id="PF14533">
    <property type="entry name" value="USP7_C2"/>
    <property type="match status" value="1"/>
</dbReference>
<evidence type="ECO:0000256" key="11">
    <source>
        <dbReference type="RuleBase" id="RU366025"/>
    </source>
</evidence>
<feature type="compositionally biased region" description="Polar residues" evidence="12">
    <location>
        <begin position="592"/>
        <end position="607"/>
    </location>
</feature>
<keyword evidence="6 11" id="KW-0645">Protease</keyword>
<dbReference type="FunFam" id="3.90.70.10:FF:000013">
    <property type="entry name" value="ubiquitin carboxyl-terminal hydrolase 15 isoform X1"/>
    <property type="match status" value="1"/>
</dbReference>
<dbReference type="PANTHER" id="PTHR21646">
    <property type="entry name" value="UBIQUITIN CARBOXYL-TERMINAL HYDROLASE"/>
    <property type="match status" value="1"/>
</dbReference>
<dbReference type="Gene3D" id="3.90.70.10">
    <property type="entry name" value="Cysteine proteinases"/>
    <property type="match status" value="2"/>
</dbReference>
<protein>
    <recommendedName>
        <fullName evidence="11">Ubiquitin carboxyl-terminal hydrolase</fullName>
        <ecNumber evidence="11">3.4.19.12</ecNumber>
    </recommendedName>
</protein>
<feature type="compositionally biased region" description="Acidic residues" evidence="12">
    <location>
        <begin position="618"/>
        <end position="637"/>
    </location>
</feature>
<evidence type="ECO:0000313" key="15">
    <source>
        <dbReference type="Ensembl" id="ENSHHUP00000009349.1"/>
    </source>
</evidence>
<evidence type="ECO:0000256" key="1">
    <source>
        <dbReference type="ARBA" id="ARBA00000707"/>
    </source>
</evidence>
<evidence type="ECO:0000256" key="3">
    <source>
        <dbReference type="ARBA" id="ARBA00004496"/>
    </source>
</evidence>
<dbReference type="SUPFAM" id="SSF54001">
    <property type="entry name" value="Cysteine proteinases"/>
    <property type="match status" value="1"/>
</dbReference>